<gene>
    <name evidence="2" type="ORF">B2K_36380</name>
</gene>
<protein>
    <submittedName>
        <fullName evidence="2">Uncharacterized protein</fullName>
    </submittedName>
</protein>
<name>I0BUS0_9BACL</name>
<dbReference type="EMBL" id="CP003422">
    <property type="protein sequence ID" value="AFH66117.1"/>
    <property type="molecule type" value="Genomic_DNA"/>
</dbReference>
<dbReference type="KEGG" id="pmw:B2K_36380"/>
<feature type="transmembrane region" description="Helical" evidence="1">
    <location>
        <begin position="39"/>
        <end position="59"/>
    </location>
</feature>
<organism evidence="2 3">
    <name type="scientific">Paenibacillus mucilaginosus K02</name>
    <dbReference type="NCBI Taxonomy" id="997761"/>
    <lineage>
        <taxon>Bacteria</taxon>
        <taxon>Bacillati</taxon>
        <taxon>Bacillota</taxon>
        <taxon>Bacilli</taxon>
        <taxon>Bacillales</taxon>
        <taxon>Paenibacillaceae</taxon>
        <taxon>Paenibacillus</taxon>
    </lineage>
</organism>
<reference evidence="2 3" key="1">
    <citation type="submission" date="2013-06" db="EMBL/GenBank/DDBJ databases">
        <title>Complete genome sequence of Paenibacillus mucilaginosus K02.</title>
        <authorList>
            <person name="Xiao B."/>
            <person name="Sun L."/>
            <person name="Xiao L."/>
            <person name="Lian B."/>
        </authorList>
    </citation>
    <scope>NUCLEOTIDE SEQUENCE [LARGE SCALE GENOMIC DNA]</scope>
    <source>
        <strain evidence="2 3">K02</strain>
    </source>
</reference>
<evidence type="ECO:0000313" key="3">
    <source>
        <dbReference type="Proteomes" id="UP000007392"/>
    </source>
</evidence>
<dbReference type="Proteomes" id="UP000007392">
    <property type="component" value="Chromosome"/>
</dbReference>
<dbReference type="HOGENOM" id="CLU_2827068_0_0_9"/>
<dbReference type="RefSeq" id="WP_014653052.1">
    <property type="nucleotide sequence ID" value="NC_017672.3"/>
</dbReference>
<evidence type="ECO:0000256" key="1">
    <source>
        <dbReference type="SAM" id="Phobius"/>
    </source>
</evidence>
<proteinExistence type="predicted"/>
<dbReference type="AlphaFoldDB" id="I0BUS0"/>
<keyword evidence="1" id="KW-0812">Transmembrane</keyword>
<accession>I0BUS0</accession>
<keyword evidence="1" id="KW-0472">Membrane</keyword>
<keyword evidence="1" id="KW-1133">Transmembrane helix</keyword>
<sequence>MSIGIFLAALLLFYLLFAGTVSRAAEKGQGDTLGDVLHIGALVAVCLMVGGLGVAVYWMNGLGWLS</sequence>
<dbReference type="PATRIC" id="fig|997761.3.peg.7334"/>
<evidence type="ECO:0000313" key="2">
    <source>
        <dbReference type="EMBL" id="AFH66117.1"/>
    </source>
</evidence>